<dbReference type="OrthoDB" id="3783539at2759"/>
<dbReference type="EMBL" id="KZ613476">
    <property type="protein sequence ID" value="PMD22760.1"/>
    <property type="molecule type" value="Genomic_DNA"/>
</dbReference>
<sequence>MPPVQVIEGHYLDQHKLMALLKNVYGTSEGKNNFRVELRLNRYKIYPSEQAHNGKLTDDQIQDCRAYRRR</sequence>
<protein>
    <submittedName>
        <fullName evidence="1">Uncharacterized protein</fullName>
    </submittedName>
</protein>
<evidence type="ECO:0000313" key="1">
    <source>
        <dbReference type="EMBL" id="PMD22760.1"/>
    </source>
</evidence>
<organism evidence="1 2">
    <name type="scientific">Hyaloscypha hepaticicola</name>
    <dbReference type="NCBI Taxonomy" id="2082293"/>
    <lineage>
        <taxon>Eukaryota</taxon>
        <taxon>Fungi</taxon>
        <taxon>Dikarya</taxon>
        <taxon>Ascomycota</taxon>
        <taxon>Pezizomycotina</taxon>
        <taxon>Leotiomycetes</taxon>
        <taxon>Helotiales</taxon>
        <taxon>Hyaloscyphaceae</taxon>
        <taxon>Hyaloscypha</taxon>
    </lineage>
</organism>
<gene>
    <name evidence="1" type="ORF">NA56DRAFT_701837</name>
</gene>
<keyword evidence="2" id="KW-1185">Reference proteome</keyword>
<accession>A0A2J6Q902</accession>
<proteinExistence type="predicted"/>
<dbReference type="Proteomes" id="UP000235672">
    <property type="component" value="Unassembled WGS sequence"/>
</dbReference>
<evidence type="ECO:0000313" key="2">
    <source>
        <dbReference type="Proteomes" id="UP000235672"/>
    </source>
</evidence>
<dbReference type="AlphaFoldDB" id="A0A2J6Q902"/>
<reference evidence="1 2" key="1">
    <citation type="submission" date="2016-05" db="EMBL/GenBank/DDBJ databases">
        <title>A degradative enzymes factory behind the ericoid mycorrhizal symbiosis.</title>
        <authorList>
            <consortium name="DOE Joint Genome Institute"/>
            <person name="Martino E."/>
            <person name="Morin E."/>
            <person name="Grelet G."/>
            <person name="Kuo A."/>
            <person name="Kohler A."/>
            <person name="Daghino S."/>
            <person name="Barry K."/>
            <person name="Choi C."/>
            <person name="Cichocki N."/>
            <person name="Clum A."/>
            <person name="Copeland A."/>
            <person name="Hainaut M."/>
            <person name="Haridas S."/>
            <person name="Labutti K."/>
            <person name="Lindquist E."/>
            <person name="Lipzen A."/>
            <person name="Khouja H.-R."/>
            <person name="Murat C."/>
            <person name="Ohm R."/>
            <person name="Olson A."/>
            <person name="Spatafora J."/>
            <person name="Veneault-Fourrey C."/>
            <person name="Henrissat B."/>
            <person name="Grigoriev I."/>
            <person name="Martin F."/>
            <person name="Perotto S."/>
        </authorList>
    </citation>
    <scope>NUCLEOTIDE SEQUENCE [LARGE SCALE GENOMIC DNA]</scope>
    <source>
        <strain evidence="1 2">UAMH 7357</strain>
    </source>
</reference>
<name>A0A2J6Q902_9HELO</name>